<feature type="signal peptide" evidence="4">
    <location>
        <begin position="1"/>
        <end position="30"/>
    </location>
</feature>
<proteinExistence type="inferred from homology"/>
<comment type="caution">
    <text evidence="5">The sequence shown here is derived from an EMBL/GenBank/DDBJ whole genome shotgun (WGS) entry which is preliminary data.</text>
</comment>
<dbReference type="InterPro" id="IPR018077">
    <property type="entry name" value="Glyco_hydro_fam25_subgr"/>
</dbReference>
<dbReference type="EMBL" id="JBHLUD010000008">
    <property type="protein sequence ID" value="MFC0544899.1"/>
    <property type="molecule type" value="Genomic_DNA"/>
</dbReference>
<protein>
    <submittedName>
        <fullName evidence="5">Lysozyme</fullName>
    </submittedName>
</protein>
<reference evidence="5 6" key="1">
    <citation type="submission" date="2024-09" db="EMBL/GenBank/DDBJ databases">
        <authorList>
            <person name="Sun Q."/>
            <person name="Mori K."/>
        </authorList>
    </citation>
    <scope>NUCLEOTIDE SEQUENCE [LARGE SCALE GENOMIC DNA]</scope>
    <source>
        <strain evidence="5 6">TBRC 1432</strain>
    </source>
</reference>
<evidence type="ECO:0000313" key="5">
    <source>
        <dbReference type="EMBL" id="MFC0544899.1"/>
    </source>
</evidence>
<keyword evidence="4" id="KW-0732">Signal</keyword>
<evidence type="ECO:0000256" key="1">
    <source>
        <dbReference type="ARBA" id="ARBA00010646"/>
    </source>
</evidence>
<keyword evidence="3" id="KW-0326">Glycosidase</keyword>
<keyword evidence="6" id="KW-1185">Reference proteome</keyword>
<dbReference type="RefSeq" id="WP_273936370.1">
    <property type="nucleotide sequence ID" value="NZ_CP097263.1"/>
</dbReference>
<feature type="chain" id="PRO_5046044515" evidence="4">
    <location>
        <begin position="31"/>
        <end position="269"/>
    </location>
</feature>
<dbReference type="SUPFAM" id="SSF51445">
    <property type="entry name" value="(Trans)glycosidases"/>
    <property type="match status" value="1"/>
</dbReference>
<dbReference type="Gene3D" id="3.20.20.80">
    <property type="entry name" value="Glycosidases"/>
    <property type="match status" value="1"/>
</dbReference>
<dbReference type="PANTHER" id="PTHR34135:SF2">
    <property type="entry name" value="LYSOZYME"/>
    <property type="match status" value="1"/>
</dbReference>
<comment type="similarity">
    <text evidence="1">Belongs to the glycosyl hydrolase 25 family.</text>
</comment>
<evidence type="ECO:0000313" key="6">
    <source>
        <dbReference type="Proteomes" id="UP001589810"/>
    </source>
</evidence>
<gene>
    <name evidence="5" type="ORF">ACFFH7_25570</name>
</gene>
<dbReference type="PANTHER" id="PTHR34135">
    <property type="entry name" value="LYSOZYME"/>
    <property type="match status" value="1"/>
</dbReference>
<dbReference type="PROSITE" id="PS51904">
    <property type="entry name" value="GLYCOSYL_HYDROL_F25_2"/>
    <property type="match status" value="1"/>
</dbReference>
<dbReference type="SMART" id="SM00641">
    <property type="entry name" value="Glyco_25"/>
    <property type="match status" value="1"/>
</dbReference>
<dbReference type="InterPro" id="IPR017853">
    <property type="entry name" value="GH"/>
</dbReference>
<organism evidence="5 6">
    <name type="scientific">Kutzneria chonburiensis</name>
    <dbReference type="NCBI Taxonomy" id="1483604"/>
    <lineage>
        <taxon>Bacteria</taxon>
        <taxon>Bacillati</taxon>
        <taxon>Actinomycetota</taxon>
        <taxon>Actinomycetes</taxon>
        <taxon>Pseudonocardiales</taxon>
        <taxon>Pseudonocardiaceae</taxon>
        <taxon>Kutzneria</taxon>
    </lineage>
</organism>
<sequence length="269" mass="28745">MESKTRTAVRAALAGVLLTAALAAPTPASAQPLAHPQDDYAGSQIAAHEGHGGGPLLTVKANDDALGLDVSSHQGNVDWAAVASNGGKFSYSKATEGISYTNPFFAQQYNGSFAAGLTHGAYHFALPDVSDGPTQANYFVDHGGGWSRDGRTLPPALDIEYNPYGDTCYKLTADQMVAWMRGFTDQVQKRTGRVPAIYTSYTWWVKCTGNNAGFWGNPLWIPRYGTDVGTLPAGWRTQAIWQFADKGVFPGDQNRLNGNTDGLRALALG</sequence>
<evidence type="ECO:0000256" key="3">
    <source>
        <dbReference type="ARBA" id="ARBA00023295"/>
    </source>
</evidence>
<dbReference type="Pfam" id="PF01183">
    <property type="entry name" value="Glyco_hydro_25"/>
    <property type="match status" value="1"/>
</dbReference>
<dbReference type="Proteomes" id="UP001589810">
    <property type="component" value="Unassembled WGS sequence"/>
</dbReference>
<evidence type="ECO:0000256" key="4">
    <source>
        <dbReference type="SAM" id="SignalP"/>
    </source>
</evidence>
<dbReference type="InterPro" id="IPR002053">
    <property type="entry name" value="Glyco_hydro_25"/>
</dbReference>
<accession>A0ABV6MX45</accession>
<keyword evidence="2" id="KW-0378">Hydrolase</keyword>
<dbReference type="CDD" id="cd06412">
    <property type="entry name" value="GH25_CH-type"/>
    <property type="match status" value="1"/>
</dbReference>
<name>A0ABV6MX45_9PSEU</name>
<evidence type="ECO:0000256" key="2">
    <source>
        <dbReference type="ARBA" id="ARBA00022801"/>
    </source>
</evidence>